<dbReference type="PROSITE" id="PS51186">
    <property type="entry name" value="GNAT"/>
    <property type="match status" value="1"/>
</dbReference>
<dbReference type="InterPro" id="IPR000182">
    <property type="entry name" value="GNAT_dom"/>
</dbReference>
<keyword evidence="1 4" id="KW-0808">Transferase</keyword>
<dbReference type="SUPFAM" id="SSF55729">
    <property type="entry name" value="Acyl-CoA N-acyltransferases (Nat)"/>
    <property type="match status" value="1"/>
</dbReference>
<keyword evidence="2" id="KW-0012">Acyltransferase</keyword>
<evidence type="ECO:0000259" key="3">
    <source>
        <dbReference type="PROSITE" id="PS51186"/>
    </source>
</evidence>
<accession>A0A225SNQ8</accession>
<dbReference type="Gene3D" id="3.40.630.30">
    <property type="match status" value="1"/>
</dbReference>
<dbReference type="AlphaFoldDB" id="A0A225SNQ8"/>
<dbReference type="Proteomes" id="UP000214747">
    <property type="component" value="Unassembled WGS sequence"/>
</dbReference>
<feature type="domain" description="N-acetyltransferase" evidence="3">
    <location>
        <begin position="18"/>
        <end position="181"/>
    </location>
</feature>
<dbReference type="CDD" id="cd04301">
    <property type="entry name" value="NAT_SF"/>
    <property type="match status" value="1"/>
</dbReference>
<dbReference type="EMBL" id="NJGV01000027">
    <property type="protein sequence ID" value="OWY32377.1"/>
    <property type="molecule type" value="Genomic_DNA"/>
</dbReference>
<organism evidence="4 5">
    <name type="scientific">Herbaspirillum aquaticum</name>
    <dbReference type="NCBI Taxonomy" id="568783"/>
    <lineage>
        <taxon>Bacteria</taxon>
        <taxon>Pseudomonadati</taxon>
        <taxon>Pseudomonadota</taxon>
        <taxon>Betaproteobacteria</taxon>
        <taxon>Burkholderiales</taxon>
        <taxon>Oxalobacteraceae</taxon>
        <taxon>Herbaspirillum</taxon>
    </lineage>
</organism>
<evidence type="ECO:0000313" key="5">
    <source>
        <dbReference type="Proteomes" id="UP000214747"/>
    </source>
</evidence>
<dbReference type="InterPro" id="IPR050832">
    <property type="entry name" value="Bact_Acetyltransf"/>
</dbReference>
<proteinExistence type="predicted"/>
<evidence type="ECO:0000256" key="2">
    <source>
        <dbReference type="ARBA" id="ARBA00023315"/>
    </source>
</evidence>
<dbReference type="InterPro" id="IPR016181">
    <property type="entry name" value="Acyl_CoA_acyltransferase"/>
</dbReference>
<evidence type="ECO:0000313" key="4">
    <source>
        <dbReference type="EMBL" id="OWY32377.1"/>
    </source>
</evidence>
<protein>
    <submittedName>
        <fullName evidence="4">GNAT family N-acetyltransferase</fullName>
    </submittedName>
</protein>
<sequence>MRSREQRPGENLTAASTLRIRPAVEGDAALLFQAEYQTSLIPGRLISFPDELDPAGFVAKIVWLREHGCYLVAEALGQPVGHASLEPMPLRAMAHVFSLTIVVHPGQTGRGIGRALMAALLHWAEEQPHVEKLELRVREGNTEALRLYQQFGFVEEGRFEKRIKLADGSCLADISMAKILHFP</sequence>
<evidence type="ECO:0000256" key="1">
    <source>
        <dbReference type="ARBA" id="ARBA00022679"/>
    </source>
</evidence>
<dbReference type="Pfam" id="PF00583">
    <property type="entry name" value="Acetyltransf_1"/>
    <property type="match status" value="1"/>
</dbReference>
<dbReference type="GO" id="GO:0016747">
    <property type="term" value="F:acyltransferase activity, transferring groups other than amino-acyl groups"/>
    <property type="evidence" value="ECO:0007669"/>
    <property type="project" value="InterPro"/>
</dbReference>
<dbReference type="PANTHER" id="PTHR43877">
    <property type="entry name" value="AMINOALKYLPHOSPHONATE N-ACETYLTRANSFERASE-RELATED-RELATED"/>
    <property type="match status" value="1"/>
</dbReference>
<gene>
    <name evidence="4" type="ORF">CEJ45_21765</name>
</gene>
<name>A0A225SNQ8_9BURK</name>
<keyword evidence="5" id="KW-1185">Reference proteome</keyword>
<reference evidence="4 5" key="1">
    <citation type="journal article" date="2010" name="Int. J. Syst. Evol. Microbiol.">
        <title>Reclassification of Herbaspirillum putei as a later heterotypic synonym of Herbaspirillum huttiense, with the description of H. huttiense subsp. huttiense subsp. nov. and H. huttiense subsp. putei subsp. nov., comb. nov., and description of Herbaspirillum aquaticum sp. nov.</title>
        <authorList>
            <person name="Dobritsa A.P."/>
            <person name="Reddy M.C."/>
            <person name="Samadpour M."/>
        </authorList>
    </citation>
    <scope>NUCLEOTIDE SEQUENCE [LARGE SCALE GENOMIC DNA]</scope>
    <source>
        <strain evidence="4 5">IEH 4430</strain>
    </source>
</reference>
<comment type="caution">
    <text evidence="4">The sequence shown here is derived from an EMBL/GenBank/DDBJ whole genome shotgun (WGS) entry which is preliminary data.</text>
</comment>